<accession>A0ABR1C1Q2</accession>
<dbReference type="InterPro" id="IPR032675">
    <property type="entry name" value="LRR_dom_sf"/>
</dbReference>
<comment type="caution">
    <text evidence="1">The sequence shown here is derived from an EMBL/GenBank/DDBJ whole genome shotgun (WGS) entry which is preliminary data.</text>
</comment>
<proteinExistence type="predicted"/>
<dbReference type="EMBL" id="JAVFWL010000001">
    <property type="protein sequence ID" value="KAK6731573.1"/>
    <property type="molecule type" value="Genomic_DNA"/>
</dbReference>
<dbReference type="PANTHER" id="PTHR46282">
    <property type="entry name" value="LEUCINE-RICH MELANOCYTE DIFFERENTIATION-ASSOCIATED PROTEIN"/>
    <property type="match status" value="1"/>
</dbReference>
<protein>
    <recommendedName>
        <fullName evidence="3">Leucine Rich repeat-containing domain protein</fullName>
    </recommendedName>
</protein>
<dbReference type="SUPFAM" id="SSF52058">
    <property type="entry name" value="L domain-like"/>
    <property type="match status" value="1"/>
</dbReference>
<gene>
    <name evidence="1" type="primary">Necator_chrI.g3938</name>
    <name evidence="1" type="ORF">RB195_007809</name>
</gene>
<dbReference type="InterPro" id="IPR043313">
    <property type="entry name" value="LRMDA"/>
</dbReference>
<keyword evidence="2" id="KW-1185">Reference proteome</keyword>
<dbReference type="Proteomes" id="UP001303046">
    <property type="component" value="Unassembled WGS sequence"/>
</dbReference>
<evidence type="ECO:0008006" key="3">
    <source>
        <dbReference type="Google" id="ProtNLM"/>
    </source>
</evidence>
<evidence type="ECO:0000313" key="1">
    <source>
        <dbReference type="EMBL" id="KAK6731573.1"/>
    </source>
</evidence>
<dbReference type="PANTHER" id="PTHR46282:SF2">
    <property type="entry name" value="LEUCINE-RICH MELANOCYTE DIFFERENTIATION-ASSOCIATED PROTEIN"/>
    <property type="match status" value="1"/>
</dbReference>
<name>A0ABR1C1Q2_NECAM</name>
<dbReference type="Gene3D" id="3.80.10.10">
    <property type="entry name" value="Ribonuclease Inhibitor"/>
    <property type="match status" value="1"/>
</dbReference>
<evidence type="ECO:0000313" key="2">
    <source>
        <dbReference type="Proteomes" id="UP001303046"/>
    </source>
</evidence>
<sequence>MIPTHPTVCYHTTTHSSINRCSISIVRSGPNVLSIDISGQNLRILPWIVIQSRNTLIHLIADGNLLNENALNMPIFPRLKTLSIDFNMVRRIPTLLHNLHKSCPQLTSLSLIGNPGWFPPSWARNERILKQYRKTVLTMLPYLHSIDARTTEKLPRNSKWIDSTSSSGDESA</sequence>
<organism evidence="1 2">
    <name type="scientific">Necator americanus</name>
    <name type="common">Human hookworm</name>
    <dbReference type="NCBI Taxonomy" id="51031"/>
    <lineage>
        <taxon>Eukaryota</taxon>
        <taxon>Metazoa</taxon>
        <taxon>Ecdysozoa</taxon>
        <taxon>Nematoda</taxon>
        <taxon>Chromadorea</taxon>
        <taxon>Rhabditida</taxon>
        <taxon>Rhabditina</taxon>
        <taxon>Rhabditomorpha</taxon>
        <taxon>Strongyloidea</taxon>
        <taxon>Ancylostomatidae</taxon>
        <taxon>Bunostominae</taxon>
        <taxon>Necator</taxon>
    </lineage>
</organism>
<reference evidence="1 2" key="1">
    <citation type="submission" date="2023-08" db="EMBL/GenBank/DDBJ databases">
        <title>A Necator americanus chromosomal reference genome.</title>
        <authorList>
            <person name="Ilik V."/>
            <person name="Petrzelkova K.J."/>
            <person name="Pardy F."/>
            <person name="Fuh T."/>
            <person name="Niatou-Singa F.S."/>
            <person name="Gouil Q."/>
            <person name="Baker L."/>
            <person name="Ritchie M.E."/>
            <person name="Jex A.R."/>
            <person name="Gazzola D."/>
            <person name="Li H."/>
            <person name="Toshio Fujiwara R."/>
            <person name="Zhan B."/>
            <person name="Aroian R.V."/>
            <person name="Pafco B."/>
            <person name="Schwarz E.M."/>
        </authorList>
    </citation>
    <scope>NUCLEOTIDE SEQUENCE [LARGE SCALE GENOMIC DNA]</scope>
    <source>
        <strain evidence="1 2">Aroian</strain>
        <tissue evidence="1">Whole animal</tissue>
    </source>
</reference>